<keyword evidence="7" id="KW-1185">Reference proteome</keyword>
<dbReference type="GO" id="GO:0003700">
    <property type="term" value="F:DNA-binding transcription factor activity"/>
    <property type="evidence" value="ECO:0007669"/>
    <property type="project" value="TreeGrafter"/>
</dbReference>
<gene>
    <name evidence="6" type="ORF">EKN06_09890</name>
</gene>
<feature type="DNA-binding region" description="H-T-H motif" evidence="4">
    <location>
        <begin position="37"/>
        <end position="56"/>
    </location>
</feature>
<evidence type="ECO:0000256" key="3">
    <source>
        <dbReference type="ARBA" id="ARBA00023163"/>
    </source>
</evidence>
<evidence type="ECO:0000256" key="4">
    <source>
        <dbReference type="PROSITE-ProRule" id="PRU00335"/>
    </source>
</evidence>
<dbReference type="PANTHER" id="PTHR30055">
    <property type="entry name" value="HTH-TYPE TRANSCRIPTIONAL REGULATOR RUTR"/>
    <property type="match status" value="1"/>
</dbReference>
<name>A0A437GWM0_9SPHN</name>
<dbReference type="EMBL" id="RXOL01000004">
    <property type="protein sequence ID" value="RVQ66341.1"/>
    <property type="molecule type" value="Genomic_DNA"/>
</dbReference>
<dbReference type="InterPro" id="IPR050109">
    <property type="entry name" value="HTH-type_TetR-like_transc_reg"/>
</dbReference>
<evidence type="ECO:0000256" key="1">
    <source>
        <dbReference type="ARBA" id="ARBA00023015"/>
    </source>
</evidence>
<dbReference type="InterPro" id="IPR001647">
    <property type="entry name" value="HTH_TetR"/>
</dbReference>
<dbReference type="PROSITE" id="PS50977">
    <property type="entry name" value="HTH_TETR_2"/>
    <property type="match status" value="1"/>
</dbReference>
<reference evidence="6 7" key="1">
    <citation type="submission" date="2018-12" db="EMBL/GenBank/DDBJ databases">
        <title>Croceicoccus ponticola sp. nov., a lipolytic bacterium isolated from seawater.</title>
        <authorList>
            <person name="Yoon J.-H."/>
        </authorList>
    </citation>
    <scope>NUCLEOTIDE SEQUENCE [LARGE SCALE GENOMIC DNA]</scope>
    <source>
        <strain evidence="6 7">GM-16</strain>
    </source>
</reference>
<dbReference type="Pfam" id="PF00440">
    <property type="entry name" value="TetR_N"/>
    <property type="match status" value="1"/>
</dbReference>
<keyword evidence="2 4" id="KW-0238">DNA-binding</keyword>
<comment type="caution">
    <text evidence="6">The sequence shown here is derived from an EMBL/GenBank/DDBJ whole genome shotgun (WGS) entry which is preliminary data.</text>
</comment>
<protein>
    <submittedName>
        <fullName evidence="6">TetR/AcrR family transcriptional regulator</fullName>
    </submittedName>
</protein>
<evidence type="ECO:0000313" key="7">
    <source>
        <dbReference type="Proteomes" id="UP000283003"/>
    </source>
</evidence>
<dbReference type="AlphaFoldDB" id="A0A437GWM0"/>
<dbReference type="InterPro" id="IPR009057">
    <property type="entry name" value="Homeodomain-like_sf"/>
</dbReference>
<feature type="domain" description="HTH tetR-type" evidence="5">
    <location>
        <begin position="14"/>
        <end position="74"/>
    </location>
</feature>
<keyword evidence="1" id="KW-0805">Transcription regulation</keyword>
<organism evidence="6 7">
    <name type="scientific">Croceicoccus ponticola</name>
    <dbReference type="NCBI Taxonomy" id="2217664"/>
    <lineage>
        <taxon>Bacteria</taxon>
        <taxon>Pseudomonadati</taxon>
        <taxon>Pseudomonadota</taxon>
        <taxon>Alphaproteobacteria</taxon>
        <taxon>Sphingomonadales</taxon>
        <taxon>Erythrobacteraceae</taxon>
        <taxon>Croceicoccus</taxon>
    </lineage>
</organism>
<dbReference type="PRINTS" id="PR00455">
    <property type="entry name" value="HTHTETR"/>
</dbReference>
<evidence type="ECO:0000259" key="5">
    <source>
        <dbReference type="PROSITE" id="PS50977"/>
    </source>
</evidence>
<dbReference type="GO" id="GO:0000976">
    <property type="term" value="F:transcription cis-regulatory region binding"/>
    <property type="evidence" value="ECO:0007669"/>
    <property type="project" value="TreeGrafter"/>
</dbReference>
<dbReference type="Proteomes" id="UP000283003">
    <property type="component" value="Unassembled WGS sequence"/>
</dbReference>
<accession>A0A437GWM0</accession>
<evidence type="ECO:0000256" key="2">
    <source>
        <dbReference type="ARBA" id="ARBA00023125"/>
    </source>
</evidence>
<keyword evidence="3" id="KW-0804">Transcription</keyword>
<dbReference type="SUPFAM" id="SSF46689">
    <property type="entry name" value="Homeodomain-like"/>
    <property type="match status" value="1"/>
</dbReference>
<dbReference type="PANTHER" id="PTHR30055:SF234">
    <property type="entry name" value="HTH-TYPE TRANSCRIPTIONAL REGULATOR BETI"/>
    <property type="match status" value="1"/>
</dbReference>
<dbReference type="Gene3D" id="1.10.357.10">
    <property type="entry name" value="Tetracycline Repressor, domain 2"/>
    <property type="match status" value="1"/>
</dbReference>
<proteinExistence type="predicted"/>
<sequence length="202" mass="22415">MNAPTRAYASKRMLDRRRKVLAATRAVMAEFGLDGFTMRQIADRAGVATATLFNNFQSREALVSQAVLDAFSVSREDGATDKPESFEALEAYVRWTAREIIALDRYVDAVVAAYFSRAVPNPIRDILKHEAEAPYIHFLGWLDGKDMLRPATDIEFVAHTISSHIFAQMHAWSIGEIANPDLSGALVEGVMSIVRGQLARSQ</sequence>
<evidence type="ECO:0000313" key="6">
    <source>
        <dbReference type="EMBL" id="RVQ66341.1"/>
    </source>
</evidence>